<keyword evidence="4 5" id="KW-0472">Membrane</keyword>
<feature type="transmembrane region" description="Helical" evidence="5">
    <location>
        <begin position="328"/>
        <end position="346"/>
    </location>
</feature>
<dbReference type="RefSeq" id="WP_075035572.1">
    <property type="nucleotide sequence ID" value="NZ_FOSB01000002.1"/>
</dbReference>
<feature type="transmembrane region" description="Helical" evidence="5">
    <location>
        <begin position="409"/>
        <end position="428"/>
    </location>
</feature>
<feature type="transmembrane region" description="Helical" evidence="5">
    <location>
        <begin position="12"/>
        <end position="36"/>
    </location>
</feature>
<evidence type="ECO:0000313" key="7">
    <source>
        <dbReference type="EMBL" id="SFJ53137.1"/>
    </source>
</evidence>
<dbReference type="Pfam" id="PF00324">
    <property type="entry name" value="AA_permease"/>
    <property type="match status" value="1"/>
</dbReference>
<evidence type="ECO:0000313" key="8">
    <source>
        <dbReference type="Proteomes" id="UP000183557"/>
    </source>
</evidence>
<sequence>MNTSDSLKRTLTLMPVTLFGIAYMTPVVVFTTFGVLSEVTKGAIVTAYLFTIIAMLFTAYSYCQMIKAFPVAGSAYTYVRKSISSNLGFMVGWALLLDYMFLPMAICVLTAYTLSAAIPALPFWVAVLLFIAPPTVINILGIKVAAKLNFWLMMFQFLVIAIFIGLSINTLLGGTGASLFSVKPLFTPETSMPIVLAGAAIAVYSFLGFDAISTLSEETIEPQKTIPKATILSVLICGGIFIVVSYLAQVVHPSYQYNDVNSGGYEVIRMVGGSLFESVFIAGLIVSSFASALSAQASAGRILYVMGRDSVLPKKIFGYIHPKFKTPVFNLLIVGSISLLALGLDVATSTSFINFGAFAAFAFVNLSVISYYFIKGNKRTPKETVLYLVIPLLGVSVNIWLWSNLDRNALLLGGMWAACGFIYLLFLTKMFKQQPPEMRLESPEEERLSS</sequence>
<evidence type="ECO:0000256" key="4">
    <source>
        <dbReference type="ARBA" id="ARBA00023136"/>
    </source>
</evidence>
<dbReference type="InterPro" id="IPR050367">
    <property type="entry name" value="APC_superfamily"/>
</dbReference>
<feature type="transmembrane region" description="Helical" evidence="5">
    <location>
        <begin position="42"/>
        <end position="63"/>
    </location>
</feature>
<feature type="transmembrane region" description="Helical" evidence="5">
    <location>
        <begin position="352"/>
        <end position="373"/>
    </location>
</feature>
<feature type="transmembrane region" description="Helical" evidence="5">
    <location>
        <begin position="385"/>
        <end position="403"/>
    </location>
</feature>
<organism evidence="7 8">
    <name type="scientific">Halobacillus dabanensis</name>
    <dbReference type="NCBI Taxonomy" id="240302"/>
    <lineage>
        <taxon>Bacteria</taxon>
        <taxon>Bacillati</taxon>
        <taxon>Bacillota</taxon>
        <taxon>Bacilli</taxon>
        <taxon>Bacillales</taxon>
        <taxon>Bacillaceae</taxon>
        <taxon>Halobacillus</taxon>
    </lineage>
</organism>
<feature type="transmembrane region" description="Helical" evidence="5">
    <location>
        <begin position="90"/>
        <end position="115"/>
    </location>
</feature>
<keyword evidence="8" id="KW-1185">Reference proteome</keyword>
<feature type="domain" description="Amino acid permease/ SLC12A" evidence="6">
    <location>
        <begin position="16"/>
        <end position="382"/>
    </location>
</feature>
<dbReference type="PANTHER" id="PTHR42770">
    <property type="entry name" value="AMINO ACID TRANSPORTER-RELATED"/>
    <property type="match status" value="1"/>
</dbReference>
<evidence type="ECO:0000256" key="1">
    <source>
        <dbReference type="ARBA" id="ARBA00004141"/>
    </source>
</evidence>
<gene>
    <name evidence="7" type="ORF">SAMN04487936_102518</name>
</gene>
<dbReference type="Proteomes" id="UP000183557">
    <property type="component" value="Unassembled WGS sequence"/>
</dbReference>
<dbReference type="AlphaFoldDB" id="A0A1I3S6D7"/>
<dbReference type="GO" id="GO:0016020">
    <property type="term" value="C:membrane"/>
    <property type="evidence" value="ECO:0007669"/>
    <property type="project" value="UniProtKB-SubCell"/>
</dbReference>
<feature type="transmembrane region" description="Helical" evidence="5">
    <location>
        <begin position="148"/>
        <end position="172"/>
    </location>
</feature>
<feature type="transmembrane region" description="Helical" evidence="5">
    <location>
        <begin position="121"/>
        <end position="141"/>
    </location>
</feature>
<dbReference type="InterPro" id="IPR004841">
    <property type="entry name" value="AA-permease/SLC12A_dom"/>
</dbReference>
<accession>A0A1I3S6D7</accession>
<protein>
    <submittedName>
        <fullName evidence="7">Amino acid/polyamine/organocation transporter, APC superfamily</fullName>
    </submittedName>
</protein>
<dbReference type="EMBL" id="FOSB01000002">
    <property type="protein sequence ID" value="SFJ53137.1"/>
    <property type="molecule type" value="Genomic_DNA"/>
</dbReference>
<dbReference type="GO" id="GO:0055085">
    <property type="term" value="P:transmembrane transport"/>
    <property type="evidence" value="ECO:0007669"/>
    <property type="project" value="InterPro"/>
</dbReference>
<dbReference type="PIRSF" id="PIRSF006060">
    <property type="entry name" value="AA_transporter"/>
    <property type="match status" value="1"/>
</dbReference>
<reference evidence="8" key="1">
    <citation type="submission" date="2016-10" db="EMBL/GenBank/DDBJ databases">
        <authorList>
            <person name="Varghese N."/>
            <person name="Submissions S."/>
        </authorList>
    </citation>
    <scope>NUCLEOTIDE SEQUENCE [LARGE SCALE GENOMIC DNA]</scope>
    <source>
        <strain evidence="8">CGMCC 1.3704</strain>
    </source>
</reference>
<dbReference type="PANTHER" id="PTHR42770:SF8">
    <property type="entry name" value="PUTRESCINE IMPORTER PUUP"/>
    <property type="match status" value="1"/>
</dbReference>
<keyword evidence="2 5" id="KW-0812">Transmembrane</keyword>
<name>A0A1I3S6D7_HALDA</name>
<keyword evidence="3 5" id="KW-1133">Transmembrane helix</keyword>
<proteinExistence type="predicted"/>
<dbReference type="OrthoDB" id="9762947at2"/>
<dbReference type="Gene3D" id="1.20.1740.10">
    <property type="entry name" value="Amino acid/polyamine transporter I"/>
    <property type="match status" value="1"/>
</dbReference>
<evidence type="ECO:0000256" key="5">
    <source>
        <dbReference type="SAM" id="Phobius"/>
    </source>
</evidence>
<comment type="subcellular location">
    <subcellularLocation>
        <location evidence="1">Membrane</location>
        <topology evidence="1">Multi-pass membrane protein</topology>
    </subcellularLocation>
</comment>
<evidence type="ECO:0000256" key="2">
    <source>
        <dbReference type="ARBA" id="ARBA00022692"/>
    </source>
</evidence>
<feature type="transmembrane region" description="Helical" evidence="5">
    <location>
        <begin position="192"/>
        <end position="209"/>
    </location>
</feature>
<feature type="transmembrane region" description="Helical" evidence="5">
    <location>
        <begin position="229"/>
        <end position="248"/>
    </location>
</feature>
<evidence type="ECO:0000256" key="3">
    <source>
        <dbReference type="ARBA" id="ARBA00022989"/>
    </source>
</evidence>
<evidence type="ECO:0000259" key="6">
    <source>
        <dbReference type="Pfam" id="PF00324"/>
    </source>
</evidence>